<reference evidence="1 2" key="2">
    <citation type="submission" date="2018-10" db="EMBL/GenBank/DDBJ databases">
        <authorList>
            <consortium name="Pathogen Informatics"/>
        </authorList>
    </citation>
    <scope>NUCLEOTIDE SEQUENCE [LARGE SCALE GENOMIC DNA]</scope>
</reference>
<dbReference type="WBParaSite" id="EVEC_0001332001-mRNA-1">
    <property type="protein sequence ID" value="EVEC_0001332001-mRNA-1"/>
    <property type="gene ID" value="EVEC_0001332001"/>
</dbReference>
<dbReference type="AlphaFoldDB" id="A0A0N4VQL9"/>
<reference evidence="3" key="1">
    <citation type="submission" date="2017-02" db="UniProtKB">
        <authorList>
            <consortium name="WormBaseParasite"/>
        </authorList>
    </citation>
    <scope>IDENTIFICATION</scope>
</reference>
<evidence type="ECO:0000313" key="1">
    <source>
        <dbReference type="EMBL" id="VDD97714.1"/>
    </source>
</evidence>
<gene>
    <name evidence="1" type="ORF">EVEC_LOCUS12465</name>
</gene>
<proteinExistence type="predicted"/>
<organism evidence="3">
    <name type="scientific">Enterobius vermicularis</name>
    <name type="common">Human pinworm</name>
    <dbReference type="NCBI Taxonomy" id="51028"/>
    <lineage>
        <taxon>Eukaryota</taxon>
        <taxon>Metazoa</taxon>
        <taxon>Ecdysozoa</taxon>
        <taxon>Nematoda</taxon>
        <taxon>Chromadorea</taxon>
        <taxon>Rhabditida</taxon>
        <taxon>Spirurina</taxon>
        <taxon>Oxyuridomorpha</taxon>
        <taxon>Oxyuroidea</taxon>
        <taxon>Oxyuridae</taxon>
        <taxon>Enterobius</taxon>
    </lineage>
</organism>
<keyword evidence="2" id="KW-1185">Reference proteome</keyword>
<name>A0A0N4VQL9_ENTVE</name>
<sequence length="35" mass="4233">MNSRKRFIARRRVSKVILYDNATTFKGLHRLLEEL</sequence>
<evidence type="ECO:0000313" key="2">
    <source>
        <dbReference type="Proteomes" id="UP000274131"/>
    </source>
</evidence>
<dbReference type="EMBL" id="UXUI01014782">
    <property type="protein sequence ID" value="VDD97714.1"/>
    <property type="molecule type" value="Genomic_DNA"/>
</dbReference>
<protein>
    <submittedName>
        <fullName evidence="3">Response regulator</fullName>
    </submittedName>
</protein>
<accession>A0A0N4VQL9</accession>
<evidence type="ECO:0000313" key="3">
    <source>
        <dbReference type="WBParaSite" id="EVEC_0001332001-mRNA-1"/>
    </source>
</evidence>
<dbReference type="Proteomes" id="UP000274131">
    <property type="component" value="Unassembled WGS sequence"/>
</dbReference>